<feature type="compositionally biased region" description="Basic and acidic residues" evidence="1">
    <location>
        <begin position="132"/>
        <end position="142"/>
    </location>
</feature>
<dbReference type="Pfam" id="PF01476">
    <property type="entry name" value="LysM"/>
    <property type="match status" value="1"/>
</dbReference>
<dbReference type="SUPFAM" id="SSF54106">
    <property type="entry name" value="LysM domain"/>
    <property type="match status" value="1"/>
</dbReference>
<dbReference type="Gene3D" id="3.10.350.10">
    <property type="entry name" value="LysM domain"/>
    <property type="match status" value="1"/>
</dbReference>
<sequence>MSCQTCSSELTIQNQKISFITPCCSTLICNNCINKNPRLKEYIPCLRCGDPRTSELKGSSSYNIKRNTNRNNQSQSNDTSSRDIIGSQGEIVFEIGDSDDDDDDDDDEVQEDLPPNYDDILRSESDTTPNENVDHDDNKQSKLNDTITRNTPELPHQNTELVDEDQYETVEITHKIQRNDTILSISRKYATDPHELLSLNNLPHTAITTNPRIIQTRKSLIISKRKVLKSKLDSNQNKINPSINDDDDNKQDEIDELDEQKRKQKQIKRFQLLTKSNDLGIVNTYLSLSELDENKDIQGTGESLSSNQSKKKALIPDKHNREQRALDQFFDDEQWELDQSQNYQELRKNKGKETEKNSGKWNIFGGNRNISVKS</sequence>
<feature type="region of interest" description="Disordered" evidence="1">
    <location>
        <begin position="347"/>
        <end position="374"/>
    </location>
</feature>
<accession>A0AAX4K7Q1</accession>
<dbReference type="GeneID" id="91098763"/>
<feature type="region of interest" description="Disordered" evidence="1">
    <location>
        <begin position="298"/>
        <end position="319"/>
    </location>
</feature>
<feature type="domain" description="LysM" evidence="2">
    <location>
        <begin position="172"/>
        <end position="222"/>
    </location>
</feature>
<gene>
    <name evidence="3" type="ORF">L201_008095</name>
</gene>
<dbReference type="EMBL" id="CP144108">
    <property type="protein sequence ID" value="WWC93128.1"/>
    <property type="molecule type" value="Genomic_DNA"/>
</dbReference>
<protein>
    <recommendedName>
        <fullName evidence="2">LysM domain-containing protein</fullName>
    </recommendedName>
</protein>
<dbReference type="InterPro" id="IPR036779">
    <property type="entry name" value="LysM_dom_sf"/>
</dbReference>
<dbReference type="CDD" id="cd00118">
    <property type="entry name" value="LysM"/>
    <property type="match status" value="1"/>
</dbReference>
<feature type="compositionally biased region" description="Basic and acidic residues" evidence="1">
    <location>
        <begin position="347"/>
        <end position="358"/>
    </location>
</feature>
<feature type="compositionally biased region" description="Polar residues" evidence="1">
    <location>
        <begin position="57"/>
        <end position="66"/>
    </location>
</feature>
<proteinExistence type="predicted"/>
<dbReference type="PROSITE" id="PS51782">
    <property type="entry name" value="LYSM"/>
    <property type="match status" value="1"/>
</dbReference>
<keyword evidence="4" id="KW-1185">Reference proteome</keyword>
<dbReference type="SMART" id="SM00257">
    <property type="entry name" value="LysM"/>
    <property type="match status" value="1"/>
</dbReference>
<name>A0AAX4K7Q1_9TREE</name>
<dbReference type="InterPro" id="IPR018392">
    <property type="entry name" value="LysM"/>
</dbReference>
<dbReference type="Proteomes" id="UP001355207">
    <property type="component" value="Chromosome 11"/>
</dbReference>
<evidence type="ECO:0000256" key="1">
    <source>
        <dbReference type="SAM" id="MobiDB-lite"/>
    </source>
</evidence>
<feature type="region of interest" description="Disordered" evidence="1">
    <location>
        <begin position="57"/>
        <end position="163"/>
    </location>
</feature>
<dbReference type="AlphaFoldDB" id="A0AAX4K7Q1"/>
<reference evidence="3 4" key="1">
    <citation type="submission" date="2024-01" db="EMBL/GenBank/DDBJ databases">
        <title>Comparative genomics of Cryptococcus and Kwoniella reveals pathogenesis evolution and contrasting modes of karyotype evolution via chromosome fusion or intercentromeric recombination.</title>
        <authorList>
            <person name="Coelho M.A."/>
            <person name="David-Palma M."/>
            <person name="Shea T."/>
            <person name="Bowers K."/>
            <person name="McGinley-Smith S."/>
            <person name="Mohammad A.W."/>
            <person name="Gnirke A."/>
            <person name="Yurkov A.M."/>
            <person name="Nowrousian M."/>
            <person name="Sun S."/>
            <person name="Cuomo C.A."/>
            <person name="Heitman J."/>
        </authorList>
    </citation>
    <scope>NUCLEOTIDE SEQUENCE [LARGE SCALE GENOMIC DNA]</scope>
    <source>
        <strain evidence="3 4">CBS 6074</strain>
    </source>
</reference>
<evidence type="ECO:0000259" key="2">
    <source>
        <dbReference type="PROSITE" id="PS51782"/>
    </source>
</evidence>
<dbReference type="RefSeq" id="XP_066079890.1">
    <property type="nucleotide sequence ID" value="XM_066223793.1"/>
</dbReference>
<organism evidence="3 4">
    <name type="scientific">Kwoniella dendrophila CBS 6074</name>
    <dbReference type="NCBI Taxonomy" id="1295534"/>
    <lineage>
        <taxon>Eukaryota</taxon>
        <taxon>Fungi</taxon>
        <taxon>Dikarya</taxon>
        <taxon>Basidiomycota</taxon>
        <taxon>Agaricomycotina</taxon>
        <taxon>Tremellomycetes</taxon>
        <taxon>Tremellales</taxon>
        <taxon>Cryptococcaceae</taxon>
        <taxon>Kwoniella</taxon>
    </lineage>
</organism>
<evidence type="ECO:0000313" key="4">
    <source>
        <dbReference type="Proteomes" id="UP001355207"/>
    </source>
</evidence>
<evidence type="ECO:0000313" key="3">
    <source>
        <dbReference type="EMBL" id="WWC93128.1"/>
    </source>
</evidence>
<feature type="compositionally biased region" description="Acidic residues" evidence="1">
    <location>
        <begin position="96"/>
        <end position="111"/>
    </location>
</feature>
<feature type="compositionally biased region" description="Polar residues" evidence="1">
    <location>
        <begin position="143"/>
        <end position="160"/>
    </location>
</feature>
<feature type="compositionally biased region" description="Low complexity" evidence="1">
    <location>
        <begin position="69"/>
        <end position="83"/>
    </location>
</feature>